<dbReference type="Pfam" id="PF18885">
    <property type="entry name" value="DUF5648"/>
    <property type="match status" value="1"/>
</dbReference>
<feature type="non-terminal residue" evidence="2">
    <location>
        <position position="1"/>
    </location>
</feature>
<organism evidence="2">
    <name type="scientific">marine metagenome</name>
    <dbReference type="NCBI Taxonomy" id="408172"/>
    <lineage>
        <taxon>unclassified sequences</taxon>
        <taxon>metagenomes</taxon>
        <taxon>ecological metagenomes</taxon>
    </lineage>
</organism>
<dbReference type="InterPro" id="IPR043708">
    <property type="entry name" value="DUF5648"/>
</dbReference>
<sequence length="55" mass="6543">GVEFYAYPTEVKGTVPIYRYYSNINRDHFYTTESSAEEDYIEQGIEFYAFPITEK</sequence>
<dbReference type="AlphaFoldDB" id="A0A382LPF6"/>
<gene>
    <name evidence="2" type="ORF">METZ01_LOCUS289991</name>
</gene>
<reference evidence="2" key="1">
    <citation type="submission" date="2018-05" db="EMBL/GenBank/DDBJ databases">
        <authorList>
            <person name="Lanie J.A."/>
            <person name="Ng W.-L."/>
            <person name="Kazmierczak K.M."/>
            <person name="Andrzejewski T.M."/>
            <person name="Davidsen T.M."/>
            <person name="Wayne K.J."/>
            <person name="Tettelin H."/>
            <person name="Glass J.I."/>
            <person name="Rusch D."/>
            <person name="Podicherti R."/>
            <person name="Tsui H.-C.T."/>
            <person name="Winkler M.E."/>
        </authorList>
    </citation>
    <scope>NUCLEOTIDE SEQUENCE</scope>
</reference>
<name>A0A382LPF6_9ZZZZ</name>
<feature type="domain" description="DUF5648" evidence="1">
    <location>
        <begin position="1"/>
        <end position="48"/>
    </location>
</feature>
<evidence type="ECO:0000313" key="2">
    <source>
        <dbReference type="EMBL" id="SVC37137.1"/>
    </source>
</evidence>
<protein>
    <recommendedName>
        <fullName evidence="1">DUF5648 domain-containing protein</fullName>
    </recommendedName>
</protein>
<dbReference type="EMBL" id="UINC01087618">
    <property type="protein sequence ID" value="SVC37137.1"/>
    <property type="molecule type" value="Genomic_DNA"/>
</dbReference>
<evidence type="ECO:0000259" key="1">
    <source>
        <dbReference type="Pfam" id="PF18885"/>
    </source>
</evidence>
<proteinExistence type="predicted"/>
<accession>A0A382LPF6</accession>